<evidence type="ECO:0000256" key="3">
    <source>
        <dbReference type="ARBA" id="ARBA00022679"/>
    </source>
</evidence>
<dbReference type="GO" id="GO:0016740">
    <property type="term" value="F:transferase activity"/>
    <property type="evidence" value="ECO:0007669"/>
    <property type="project" value="UniProtKB-KW"/>
</dbReference>
<comment type="caution">
    <text evidence="5">The sequence shown here is derived from an EMBL/GenBank/DDBJ whole genome shotgun (WGS) entry which is preliminary data.</text>
</comment>
<evidence type="ECO:0000313" key="6">
    <source>
        <dbReference type="Proteomes" id="UP000187455"/>
    </source>
</evidence>
<dbReference type="EMBL" id="LSSL01003046">
    <property type="protein sequence ID" value="OLY80864.1"/>
    <property type="molecule type" value="Genomic_DNA"/>
</dbReference>
<gene>
    <name evidence="5" type="ORF">AYI68_g5035</name>
</gene>
<dbReference type="OrthoDB" id="47375at2759"/>
<dbReference type="InterPro" id="IPR002654">
    <property type="entry name" value="Glyco_trans_25"/>
</dbReference>
<protein>
    <submittedName>
        <fullName evidence="5">Putative inactive glycosyltransferase 25 family member 3</fullName>
    </submittedName>
</protein>
<keyword evidence="2" id="KW-0328">Glycosyltransferase</keyword>
<evidence type="ECO:0000313" key="5">
    <source>
        <dbReference type="EMBL" id="OLY80864.1"/>
    </source>
</evidence>
<evidence type="ECO:0000256" key="2">
    <source>
        <dbReference type="ARBA" id="ARBA00022676"/>
    </source>
</evidence>
<dbReference type="InterPro" id="IPR050757">
    <property type="entry name" value="Collagen_mod_GT25"/>
</dbReference>
<accession>A0A1R0GVE4</accession>
<dbReference type="AlphaFoldDB" id="A0A1R0GVE4"/>
<name>A0A1R0GVE4_9FUNG</name>
<feature type="domain" description="Glycosyl transferase family 25" evidence="4">
    <location>
        <begin position="9"/>
        <end position="159"/>
    </location>
</feature>
<evidence type="ECO:0000256" key="1">
    <source>
        <dbReference type="ARBA" id="ARBA00006721"/>
    </source>
</evidence>
<proteinExistence type="inferred from homology"/>
<reference evidence="5 6" key="1">
    <citation type="journal article" date="2016" name="Mol. Biol. Evol.">
        <title>Genome-Wide Survey of Gut Fungi (Harpellales) Reveals the First Horizontally Transferred Ubiquitin Gene from a Mosquito Host.</title>
        <authorList>
            <person name="Wang Y."/>
            <person name="White M.M."/>
            <person name="Kvist S."/>
            <person name="Moncalvo J.M."/>
        </authorList>
    </citation>
    <scope>NUCLEOTIDE SEQUENCE [LARGE SCALE GENOMIC DNA]</scope>
    <source>
        <strain evidence="5 6">ALG-7-W6</strain>
    </source>
</reference>
<dbReference type="STRING" id="133383.A0A1R0GVE4"/>
<evidence type="ECO:0000259" key="4">
    <source>
        <dbReference type="Pfam" id="PF01755"/>
    </source>
</evidence>
<dbReference type="PANTHER" id="PTHR10730:SF53">
    <property type="entry name" value="GLYCOSYLTRANSFERASE 25 FAMILY MEMBER"/>
    <property type="match status" value="1"/>
</dbReference>
<comment type="similarity">
    <text evidence="1">Belongs to the glycosyltransferase 25 family.</text>
</comment>
<organism evidence="5 6">
    <name type="scientific">Smittium mucronatum</name>
    <dbReference type="NCBI Taxonomy" id="133383"/>
    <lineage>
        <taxon>Eukaryota</taxon>
        <taxon>Fungi</taxon>
        <taxon>Fungi incertae sedis</taxon>
        <taxon>Zoopagomycota</taxon>
        <taxon>Kickxellomycotina</taxon>
        <taxon>Harpellomycetes</taxon>
        <taxon>Harpellales</taxon>
        <taxon>Legeriomycetaceae</taxon>
        <taxon>Smittium</taxon>
    </lineage>
</organism>
<sequence length="232" mass="25814">MFGILGTCLNLDIEVVDAFNPYANKKIINTLNSTILSEKTDISPGAIGCWLSHRELWSRIVEENIKSALIFEDDVDLASGFNEKLSSVMSQLSSKNVYWDILYVGHCYQRTSLQEPIITNPVIVQASSSPVCMHAYGLSFGGAKKLLSKITKFKKPIDQQVSDLSNIRKINAYSINPAIAKQGAFSGDTNINLDPEFRQGNKILTDYSIQKCIKQIKAEKSFFLSPKNIILS</sequence>
<keyword evidence="3 5" id="KW-0808">Transferase</keyword>
<dbReference type="Pfam" id="PF01755">
    <property type="entry name" value="Glyco_transf_25"/>
    <property type="match status" value="1"/>
</dbReference>
<dbReference type="CDD" id="cd06532">
    <property type="entry name" value="Glyco_transf_25"/>
    <property type="match status" value="1"/>
</dbReference>
<dbReference type="Proteomes" id="UP000187455">
    <property type="component" value="Unassembled WGS sequence"/>
</dbReference>
<dbReference type="PANTHER" id="PTHR10730">
    <property type="entry name" value="PROCOLLAGEN-LYSINE,2-OXOGLUTARATE 5-DIOXYGENASE/GLYCOSYLTRANSFERASE 25 FAMILY MEMBER"/>
    <property type="match status" value="1"/>
</dbReference>
<keyword evidence="6" id="KW-1185">Reference proteome</keyword>